<gene>
    <name evidence="2" type="primary">Aste57867_17900</name>
    <name evidence="1" type="ORF">As57867_017839</name>
    <name evidence="2" type="ORF">ASTE57867_17900</name>
</gene>
<dbReference type="PANTHER" id="PTHR47169">
    <property type="entry name" value="OS01G0541250 PROTEIN"/>
    <property type="match status" value="1"/>
</dbReference>
<dbReference type="InterPro" id="IPR036397">
    <property type="entry name" value="RNaseH_sf"/>
</dbReference>
<accession>A0A485L8P9</accession>
<dbReference type="Gene3D" id="3.30.420.10">
    <property type="entry name" value="Ribonuclease H-like superfamily/Ribonuclease H"/>
    <property type="match status" value="1"/>
</dbReference>
<dbReference type="AlphaFoldDB" id="A0A485L8P9"/>
<sequence length="184" mass="21183">MRLRTASRSLRRRETPLRRSIKRRISLQVPQGDDFTTLGSCTPHRPRGSPVADTAARILGNSGGKRLRTAEEIEATIKAVPQEDRQTLQSLEASSGIKKTTIIRHMKEKMKLKGRSNYVKPLLTDANKITRLRYALNILLPGSNGTHFFDNMYNRVHIDEKWFFLTKVKRRFYVYSDEDVALRA</sequence>
<proteinExistence type="predicted"/>
<protein>
    <submittedName>
        <fullName evidence="2">Aste57867_17900 protein</fullName>
    </submittedName>
</protein>
<evidence type="ECO:0000313" key="1">
    <source>
        <dbReference type="EMBL" id="KAF0690726.1"/>
    </source>
</evidence>
<dbReference type="EMBL" id="VJMH01006340">
    <property type="protein sequence ID" value="KAF0690726.1"/>
    <property type="molecule type" value="Genomic_DNA"/>
</dbReference>
<reference evidence="1" key="2">
    <citation type="submission" date="2019-06" db="EMBL/GenBank/DDBJ databases">
        <title>Genomics analysis of Aphanomyces spp. identifies a new class of oomycete effector associated with host adaptation.</title>
        <authorList>
            <person name="Gaulin E."/>
        </authorList>
    </citation>
    <scope>NUCLEOTIDE SEQUENCE</scope>
    <source>
        <strain evidence="1">CBS 578.67</strain>
    </source>
</reference>
<dbReference type="GO" id="GO:0003676">
    <property type="term" value="F:nucleic acid binding"/>
    <property type="evidence" value="ECO:0007669"/>
    <property type="project" value="InterPro"/>
</dbReference>
<dbReference type="EMBL" id="CAADRA010006361">
    <property type="protein sequence ID" value="VFT94642.1"/>
    <property type="molecule type" value="Genomic_DNA"/>
</dbReference>
<organism evidence="2 3">
    <name type="scientific">Aphanomyces stellatus</name>
    <dbReference type="NCBI Taxonomy" id="120398"/>
    <lineage>
        <taxon>Eukaryota</taxon>
        <taxon>Sar</taxon>
        <taxon>Stramenopiles</taxon>
        <taxon>Oomycota</taxon>
        <taxon>Saprolegniomycetes</taxon>
        <taxon>Saprolegniales</taxon>
        <taxon>Verrucalvaceae</taxon>
        <taxon>Aphanomyces</taxon>
    </lineage>
</organism>
<reference evidence="2 3" key="1">
    <citation type="submission" date="2019-03" db="EMBL/GenBank/DDBJ databases">
        <authorList>
            <person name="Gaulin E."/>
            <person name="Dumas B."/>
        </authorList>
    </citation>
    <scope>NUCLEOTIDE SEQUENCE [LARGE SCALE GENOMIC DNA]</scope>
    <source>
        <strain evidence="2">CBS 568.67</strain>
    </source>
</reference>
<name>A0A485L8P9_9STRA</name>
<dbReference type="OrthoDB" id="78394at2759"/>
<keyword evidence="3" id="KW-1185">Reference proteome</keyword>
<evidence type="ECO:0000313" key="2">
    <source>
        <dbReference type="EMBL" id="VFT94642.1"/>
    </source>
</evidence>
<evidence type="ECO:0000313" key="3">
    <source>
        <dbReference type="Proteomes" id="UP000332933"/>
    </source>
</evidence>
<dbReference type="Proteomes" id="UP000332933">
    <property type="component" value="Unassembled WGS sequence"/>
</dbReference>